<keyword evidence="1" id="KW-0812">Transmembrane</keyword>
<protein>
    <recommendedName>
        <fullName evidence="2">Glycolipid transfer protein domain-containing protein</fullName>
    </recommendedName>
</protein>
<dbReference type="FunCoup" id="H2Z782">
    <property type="interactions" value="15"/>
</dbReference>
<dbReference type="GO" id="GO:1902387">
    <property type="term" value="F:ceramide 1-phosphate binding"/>
    <property type="evidence" value="ECO:0007669"/>
    <property type="project" value="TreeGrafter"/>
</dbReference>
<keyword evidence="1" id="KW-0472">Membrane</keyword>
<evidence type="ECO:0000256" key="1">
    <source>
        <dbReference type="SAM" id="Phobius"/>
    </source>
</evidence>
<reference evidence="3" key="2">
    <citation type="submission" date="2025-08" db="UniProtKB">
        <authorList>
            <consortium name="Ensembl"/>
        </authorList>
    </citation>
    <scope>IDENTIFICATION</scope>
</reference>
<name>H2Z782_CIOSA</name>
<dbReference type="InParanoid" id="H2Z782"/>
<reference evidence="4" key="1">
    <citation type="submission" date="2003-08" db="EMBL/GenBank/DDBJ databases">
        <authorList>
            <person name="Birren B."/>
            <person name="Nusbaum C."/>
            <person name="Abebe A."/>
            <person name="Abouelleil A."/>
            <person name="Adekoya E."/>
            <person name="Ait-zahra M."/>
            <person name="Allen N."/>
            <person name="Allen T."/>
            <person name="An P."/>
            <person name="Anderson M."/>
            <person name="Anderson S."/>
            <person name="Arachchi H."/>
            <person name="Armbruster J."/>
            <person name="Bachantsang P."/>
            <person name="Baldwin J."/>
            <person name="Barry A."/>
            <person name="Bayul T."/>
            <person name="Blitshsteyn B."/>
            <person name="Bloom T."/>
            <person name="Blye J."/>
            <person name="Boguslavskiy L."/>
            <person name="Borowsky M."/>
            <person name="Boukhgalter B."/>
            <person name="Brunache A."/>
            <person name="Butler J."/>
            <person name="Calixte N."/>
            <person name="Calvo S."/>
            <person name="Camarata J."/>
            <person name="Campo K."/>
            <person name="Chang J."/>
            <person name="Cheshatsang Y."/>
            <person name="Citroen M."/>
            <person name="Collymore A."/>
            <person name="Considine T."/>
            <person name="Cook A."/>
            <person name="Cooke P."/>
            <person name="Corum B."/>
            <person name="Cuomo C."/>
            <person name="David R."/>
            <person name="Dawoe T."/>
            <person name="Degray S."/>
            <person name="Dodge S."/>
            <person name="Dooley K."/>
            <person name="Dorje P."/>
            <person name="Dorjee K."/>
            <person name="Dorris L."/>
            <person name="Duffey N."/>
            <person name="Dupes A."/>
            <person name="Elkins T."/>
            <person name="Engels R."/>
            <person name="Erickson J."/>
            <person name="Farina A."/>
            <person name="Faro S."/>
            <person name="Ferreira P."/>
            <person name="Fischer H."/>
            <person name="Fitzgerald M."/>
            <person name="Foley K."/>
            <person name="Gage D."/>
            <person name="Galagan J."/>
            <person name="Gearin G."/>
            <person name="Gnerre S."/>
            <person name="Gnirke A."/>
            <person name="Goyette A."/>
            <person name="Graham J."/>
            <person name="Grandbois E."/>
            <person name="Gyaltsen K."/>
            <person name="Hafez N."/>
            <person name="Hagopian D."/>
            <person name="Hagos B."/>
            <person name="Hall J."/>
            <person name="Hatcher B."/>
            <person name="Heller A."/>
            <person name="Higgins H."/>
            <person name="Honan T."/>
            <person name="Horn A."/>
            <person name="Houde N."/>
            <person name="Hughes L."/>
            <person name="Hulme W."/>
            <person name="Husby E."/>
            <person name="Iliev I."/>
            <person name="Jaffe D."/>
            <person name="Jones C."/>
            <person name="Kamal M."/>
            <person name="Kamat A."/>
            <person name="Kamvysselis M."/>
            <person name="Karlsson E."/>
            <person name="Kells C."/>
            <person name="Kieu A."/>
            <person name="Kisner P."/>
            <person name="Kodira C."/>
            <person name="Kulbokas E."/>
            <person name="Labutti K."/>
            <person name="Lama D."/>
            <person name="Landers T."/>
            <person name="Leger J."/>
            <person name="Levine S."/>
            <person name="Lewis D."/>
            <person name="Lewis T."/>
            <person name="Lindblad-toh K."/>
            <person name="Liu X."/>
            <person name="Lokyitsang T."/>
            <person name="Lokyitsang Y."/>
            <person name="Lucien O."/>
            <person name="Lui A."/>
            <person name="Ma L.J."/>
            <person name="Mabbitt R."/>
            <person name="Macdonald J."/>
            <person name="Maclean C."/>
            <person name="Major J."/>
            <person name="Manning J."/>
            <person name="Marabella R."/>
            <person name="Maru K."/>
            <person name="Matthews C."/>
            <person name="Mauceli E."/>
            <person name="Mccarthy M."/>
            <person name="Mcdonough S."/>
            <person name="Mcghee T."/>
            <person name="Meldrim J."/>
            <person name="Meneus L."/>
            <person name="Mesirov J."/>
            <person name="Mihalev A."/>
            <person name="Mihova T."/>
            <person name="Mikkelsen T."/>
            <person name="Mlenga V."/>
            <person name="Moru K."/>
            <person name="Mozes J."/>
            <person name="Mulrain L."/>
            <person name="Munson G."/>
            <person name="Naylor J."/>
            <person name="Newes C."/>
            <person name="Nguyen C."/>
            <person name="Nguyen N."/>
            <person name="Nguyen T."/>
            <person name="Nicol R."/>
            <person name="Nielsen C."/>
            <person name="Nizzari M."/>
            <person name="Norbu C."/>
            <person name="Norbu N."/>
            <person name="O'donnell P."/>
            <person name="Okoawo O."/>
            <person name="O'leary S."/>
            <person name="Omotosho B."/>
            <person name="O'neill K."/>
            <person name="Osman S."/>
            <person name="Parker S."/>
            <person name="Perrin D."/>
            <person name="Phunkhang P."/>
            <person name="Piqani B."/>
            <person name="Purcell S."/>
            <person name="Rachupka T."/>
            <person name="Ramasamy U."/>
            <person name="Rameau R."/>
            <person name="Ray V."/>
            <person name="Raymond C."/>
            <person name="Retta R."/>
            <person name="Richardson S."/>
            <person name="Rise C."/>
            <person name="Rodriguez J."/>
            <person name="Rogers J."/>
            <person name="Rogov P."/>
            <person name="Rutman M."/>
            <person name="Schupbach R."/>
            <person name="Seaman C."/>
            <person name="Settipalli S."/>
            <person name="Sharpe T."/>
            <person name="Sheridan J."/>
            <person name="Sherpa N."/>
            <person name="Shi J."/>
            <person name="Smirnov S."/>
            <person name="Smith C."/>
            <person name="Sougnez C."/>
            <person name="Spencer B."/>
            <person name="Stalker J."/>
            <person name="Stange-thomann N."/>
            <person name="Stavropoulos S."/>
            <person name="Stetson K."/>
            <person name="Stone C."/>
            <person name="Stone S."/>
            <person name="Stubbs M."/>
            <person name="Talamas J."/>
            <person name="Tchuinga P."/>
            <person name="Tenzing P."/>
            <person name="Tesfaye S."/>
            <person name="Theodore J."/>
            <person name="Thoulutsang Y."/>
            <person name="Topham K."/>
            <person name="Towey S."/>
            <person name="Tsamla T."/>
            <person name="Tsomo N."/>
            <person name="Vallee D."/>
            <person name="Vassiliev H."/>
            <person name="Venkataraman V."/>
            <person name="Vinson J."/>
            <person name="Vo A."/>
            <person name="Wade C."/>
            <person name="Wang S."/>
            <person name="Wangchuk T."/>
            <person name="Wangdi T."/>
            <person name="Whittaker C."/>
            <person name="Wilkinson J."/>
            <person name="Wu Y."/>
            <person name="Wyman D."/>
            <person name="Yadav S."/>
            <person name="Yang S."/>
            <person name="Yang X."/>
            <person name="Yeager S."/>
            <person name="Yee E."/>
            <person name="Young G."/>
            <person name="Zainoun J."/>
            <person name="Zembeck L."/>
            <person name="Zimmer A."/>
            <person name="Zody M."/>
            <person name="Lander E."/>
        </authorList>
    </citation>
    <scope>NUCLEOTIDE SEQUENCE [LARGE SCALE GENOMIC DNA]</scope>
</reference>
<dbReference type="InterPro" id="IPR014830">
    <property type="entry name" value="Glycolipid_transfer_prot_dom"/>
</dbReference>
<evidence type="ECO:0000313" key="4">
    <source>
        <dbReference type="Proteomes" id="UP000007875"/>
    </source>
</evidence>
<accession>H2Z782</accession>
<dbReference type="Ensembl" id="ENSCSAVT00000013598.1">
    <property type="protein sequence ID" value="ENSCSAVP00000013444.1"/>
    <property type="gene ID" value="ENSCSAVG00000007890.1"/>
</dbReference>
<organism evidence="3 4">
    <name type="scientific">Ciona savignyi</name>
    <name type="common">Pacific transparent sea squirt</name>
    <dbReference type="NCBI Taxonomy" id="51511"/>
    <lineage>
        <taxon>Eukaryota</taxon>
        <taxon>Metazoa</taxon>
        <taxon>Chordata</taxon>
        <taxon>Tunicata</taxon>
        <taxon>Ascidiacea</taxon>
        <taxon>Phlebobranchia</taxon>
        <taxon>Cionidae</taxon>
        <taxon>Ciona</taxon>
    </lineage>
</organism>
<evidence type="ECO:0000313" key="3">
    <source>
        <dbReference type="Ensembl" id="ENSCSAVP00000013444.1"/>
    </source>
</evidence>
<dbReference type="eggNOG" id="KOG4189">
    <property type="taxonomic scope" value="Eukaryota"/>
</dbReference>
<proteinExistence type="predicted"/>
<dbReference type="InterPro" id="IPR036497">
    <property type="entry name" value="GLTP_sf"/>
</dbReference>
<dbReference type="STRING" id="51511.ENSCSAVP00000013444"/>
<sequence>MAYFLRHWLQVQIKKCFYLFWSVVGKKYNRICNRRMNKWVAYGTLATLSIVLLISSFRCSNSGNSLHPKFSDGNSVVEFMSVVRNKESELEGKKMPKSDVDCSSSSTSFSVGKMSQLFQDCATSPKAREVDMDRYLSAWDELIRFLNSMGKAFTFVSSDVVEKVGILREFRKSSNSEHYETVEKMIKFEKENNLINRQQAPSKTVTAYGSRTLLRLHRALKFLLILIGKLAHNEDEGKVSLMGYNAYHSSPMSKYHPWIVQKAVGLAVYMLPDRSTFIKKMCQDLTEQQ</sequence>
<dbReference type="Gene3D" id="1.10.3520.10">
    <property type="entry name" value="Glycolipid transfer protein"/>
    <property type="match status" value="1"/>
</dbReference>
<dbReference type="GO" id="GO:0016020">
    <property type="term" value="C:membrane"/>
    <property type="evidence" value="ECO:0007669"/>
    <property type="project" value="TreeGrafter"/>
</dbReference>
<keyword evidence="4" id="KW-1185">Reference proteome</keyword>
<dbReference type="Pfam" id="PF08718">
    <property type="entry name" value="GLTP"/>
    <property type="match status" value="1"/>
</dbReference>
<feature type="domain" description="Glycolipid transfer protein" evidence="2">
    <location>
        <begin position="130"/>
        <end position="283"/>
    </location>
</feature>
<dbReference type="PANTHER" id="PTHR10219:SF43">
    <property type="entry name" value="GLYCOLIPID TRANSFER PROTEIN DOMAIN-CONTAINING PROTEIN"/>
    <property type="match status" value="1"/>
</dbReference>
<dbReference type="PANTHER" id="PTHR10219">
    <property type="entry name" value="GLYCOLIPID TRANSFER PROTEIN-RELATED"/>
    <property type="match status" value="1"/>
</dbReference>
<dbReference type="SUPFAM" id="SSF110004">
    <property type="entry name" value="Glycolipid transfer protein, GLTP"/>
    <property type="match status" value="1"/>
</dbReference>
<dbReference type="HOGENOM" id="CLU_964827_0_0_1"/>
<dbReference type="GeneTree" id="ENSGT00940000167092"/>
<feature type="transmembrane region" description="Helical" evidence="1">
    <location>
        <begin position="39"/>
        <end position="57"/>
    </location>
</feature>
<reference evidence="3" key="3">
    <citation type="submission" date="2025-09" db="UniProtKB">
        <authorList>
            <consortium name="Ensembl"/>
        </authorList>
    </citation>
    <scope>IDENTIFICATION</scope>
</reference>
<keyword evidence="1" id="KW-1133">Transmembrane helix</keyword>
<dbReference type="Proteomes" id="UP000007875">
    <property type="component" value="Unassembled WGS sequence"/>
</dbReference>
<dbReference type="AlphaFoldDB" id="H2Z782"/>
<evidence type="ECO:0000259" key="2">
    <source>
        <dbReference type="Pfam" id="PF08718"/>
    </source>
</evidence>
<dbReference type="GO" id="GO:1902388">
    <property type="term" value="F:ceramide 1-phosphate transfer activity"/>
    <property type="evidence" value="ECO:0007669"/>
    <property type="project" value="TreeGrafter"/>
</dbReference>
<dbReference type="GO" id="GO:0005829">
    <property type="term" value="C:cytosol"/>
    <property type="evidence" value="ECO:0007669"/>
    <property type="project" value="TreeGrafter"/>
</dbReference>